<protein>
    <recommendedName>
        <fullName evidence="5">ATP binding protein</fullName>
    </recommendedName>
</protein>
<feature type="compositionally biased region" description="Low complexity" evidence="2">
    <location>
        <begin position="358"/>
        <end position="371"/>
    </location>
</feature>
<accession>A0A427YQW8</accession>
<dbReference type="AlphaFoldDB" id="A0A427YQW8"/>
<comment type="similarity">
    <text evidence="1">Belongs to the STXBP/unc-18/SEC1 family.</text>
</comment>
<organism evidence="3 4">
    <name type="scientific">Saitozyma podzolica</name>
    <dbReference type="NCBI Taxonomy" id="1890683"/>
    <lineage>
        <taxon>Eukaryota</taxon>
        <taxon>Fungi</taxon>
        <taxon>Dikarya</taxon>
        <taxon>Basidiomycota</taxon>
        <taxon>Agaricomycotina</taxon>
        <taxon>Tremellomycetes</taxon>
        <taxon>Tremellales</taxon>
        <taxon>Trimorphomycetaceae</taxon>
        <taxon>Saitozyma</taxon>
    </lineage>
</organism>
<dbReference type="EMBL" id="RSCD01000004">
    <property type="protein sequence ID" value="RSH93460.1"/>
    <property type="molecule type" value="Genomic_DNA"/>
</dbReference>
<keyword evidence="4" id="KW-1185">Reference proteome</keyword>
<feature type="region of interest" description="Disordered" evidence="2">
    <location>
        <begin position="350"/>
        <end position="377"/>
    </location>
</feature>
<evidence type="ECO:0000313" key="3">
    <source>
        <dbReference type="EMBL" id="RSH93460.1"/>
    </source>
</evidence>
<feature type="compositionally biased region" description="Polar residues" evidence="2">
    <location>
        <begin position="53"/>
        <end position="63"/>
    </location>
</feature>
<evidence type="ECO:0000313" key="4">
    <source>
        <dbReference type="Proteomes" id="UP000279259"/>
    </source>
</evidence>
<dbReference type="Gene3D" id="1.25.40.850">
    <property type="match status" value="1"/>
</dbReference>
<sequence length="703" mass="77356">MTFEQLSNSPSLSVPLRIPQVGRSIPHAMATPSTAGPSRMPPRLAQPPPAPSTSGDSESTAPQPVQKGLDVGVLKELAKTALVERLNDVGEAVLLHLPRPEMQLERAHETQIQGAKTLILDPTLAGPLGLVTEVALLKHQAVDKMFWLEAGPLNVGTRNVVWLCRPKLSYMRIIAEQIRSHQTNPSGTGPLVYTILLVPRATELCRKVLEDEGVAGDVNISEYKLEFIPVEDDLLSLEMDDIARDVFLRGDETPIYYSSLALMTFQRAFGLFPRILGKGDAAKKLAGLLQRHHSSGFPEFRDIEPSEHLDGLIIIDRSVDWVTPMCTQLTYEGMLDEYIGIRNSHIEVDPGLLDPQQASTPSSTALPSTPIAKKRKHHLSAQKDRLLGEIRDLNFAIVGSRLSKLARRLEGDYGGVKNLKSVSQMKDFVGKLGGLQSEQQNLRLHTGLTEQLMPITKTDEFNKSLEAQQNLVAGYDSAAQLTAFEDLMAQQAPWATVLRGVVLMSLTSGGIKPKPLEAFKRDFLQTYGYHHLPLLISLQELHLLVRSPPPTSQPFPSLRKSLRLVVDDIDDSSPNDVSYVYSGYAPLSVRLVQCITQKNAILSVAAEGENERKTVPRAHPIVGWKGFEDVLATIPGATVDVRQRVEGEVRSEAIPSQDATKTTVVFFLGGCTYTEIAALRWMSRQTRGRRFLIATTGIINGTT</sequence>
<reference evidence="3 4" key="1">
    <citation type="submission" date="2018-11" db="EMBL/GenBank/DDBJ databases">
        <title>Genome sequence of Saitozyma podzolica DSM 27192.</title>
        <authorList>
            <person name="Aliyu H."/>
            <person name="Gorte O."/>
            <person name="Ochsenreither K."/>
        </authorList>
    </citation>
    <scope>NUCLEOTIDE SEQUENCE [LARGE SCALE GENOMIC DNA]</scope>
    <source>
        <strain evidence="3 4">DSM 27192</strain>
    </source>
</reference>
<dbReference type="InterPro" id="IPR001619">
    <property type="entry name" value="Sec1-like"/>
</dbReference>
<dbReference type="PANTHER" id="PTHR11679">
    <property type="entry name" value="VESICLE PROTEIN SORTING-ASSOCIATED"/>
    <property type="match status" value="1"/>
</dbReference>
<name>A0A427YQW8_9TREE</name>
<feature type="compositionally biased region" description="Polar residues" evidence="2">
    <location>
        <begin position="1"/>
        <end position="12"/>
    </location>
</feature>
<dbReference type="InterPro" id="IPR027482">
    <property type="entry name" value="Sec1-like_dom2"/>
</dbReference>
<proteinExistence type="inferred from homology"/>
<dbReference type="Gene3D" id="3.40.50.2060">
    <property type="match status" value="1"/>
</dbReference>
<comment type="caution">
    <text evidence="3">The sequence shown here is derived from an EMBL/GenBank/DDBJ whole genome shotgun (WGS) entry which is preliminary data.</text>
</comment>
<dbReference type="SUPFAM" id="SSF56815">
    <property type="entry name" value="Sec1/munc18-like (SM) proteins"/>
    <property type="match status" value="1"/>
</dbReference>
<dbReference type="OrthoDB" id="10262287at2759"/>
<evidence type="ECO:0000256" key="1">
    <source>
        <dbReference type="ARBA" id="ARBA00009884"/>
    </source>
</evidence>
<feature type="region of interest" description="Disordered" evidence="2">
    <location>
        <begin position="1"/>
        <end position="65"/>
    </location>
</feature>
<dbReference type="InterPro" id="IPR043127">
    <property type="entry name" value="Sec-1-like_dom3a"/>
</dbReference>
<dbReference type="InterPro" id="IPR043155">
    <property type="entry name" value="VPS33_dom3b"/>
</dbReference>
<dbReference type="STRING" id="1890683.A0A427YQW8"/>
<dbReference type="Proteomes" id="UP000279259">
    <property type="component" value="Unassembled WGS sequence"/>
</dbReference>
<dbReference type="GO" id="GO:0016192">
    <property type="term" value="P:vesicle-mediated transport"/>
    <property type="evidence" value="ECO:0007669"/>
    <property type="project" value="InterPro"/>
</dbReference>
<dbReference type="Gene3D" id="3.90.830.10">
    <property type="entry name" value="Syntaxin Binding Protein 1, Chain A, domain 2"/>
    <property type="match status" value="1"/>
</dbReference>
<dbReference type="Gene3D" id="3.40.50.1910">
    <property type="match status" value="1"/>
</dbReference>
<dbReference type="InterPro" id="IPR036045">
    <property type="entry name" value="Sec1-like_sf"/>
</dbReference>
<gene>
    <name evidence="3" type="ORF">EHS25_007816</name>
</gene>
<evidence type="ECO:0000256" key="2">
    <source>
        <dbReference type="SAM" id="MobiDB-lite"/>
    </source>
</evidence>
<dbReference type="Pfam" id="PF00995">
    <property type="entry name" value="Sec1"/>
    <property type="match status" value="1"/>
</dbReference>
<dbReference type="InterPro" id="IPR043154">
    <property type="entry name" value="Sec-1-like_dom1"/>
</dbReference>
<evidence type="ECO:0008006" key="5">
    <source>
        <dbReference type="Google" id="ProtNLM"/>
    </source>
</evidence>